<feature type="non-terminal residue" evidence="1">
    <location>
        <position position="1"/>
    </location>
</feature>
<keyword evidence="2" id="KW-1185">Reference proteome</keyword>
<protein>
    <submittedName>
        <fullName evidence="1">Uncharacterized protein</fullName>
    </submittedName>
</protein>
<dbReference type="EMBL" id="JANLCJ010000186">
    <property type="protein sequence ID" value="MCS5736799.1"/>
    <property type="molecule type" value="Genomic_DNA"/>
</dbReference>
<evidence type="ECO:0000313" key="2">
    <source>
        <dbReference type="Proteomes" id="UP001165586"/>
    </source>
</evidence>
<reference evidence="1" key="1">
    <citation type="submission" date="2022-08" db="EMBL/GenBank/DDBJ databases">
        <authorList>
            <person name="Deng Y."/>
            <person name="Han X.-F."/>
            <person name="Zhang Y.-Q."/>
        </authorList>
    </citation>
    <scope>NUCLEOTIDE SEQUENCE</scope>
    <source>
        <strain evidence="1">CPCC 203386</strain>
    </source>
</reference>
<evidence type="ECO:0000313" key="1">
    <source>
        <dbReference type="EMBL" id="MCS5736799.1"/>
    </source>
</evidence>
<gene>
    <name evidence="1" type="ORF">N1032_23995</name>
</gene>
<dbReference type="Proteomes" id="UP001165586">
    <property type="component" value="Unassembled WGS sequence"/>
</dbReference>
<name>A0ABT2HA43_9MICO</name>
<accession>A0ABT2HA43</accession>
<sequence>ILDESESVDAVSRTEFVLTQVRRLTNDILGKRVYPHYEDIRRVPGIVESDDRRSLGINQYVYGVCLDLTDGKGFYDWEEIKEELK</sequence>
<organism evidence="1 2">
    <name type="scientific">Herbiconiux daphne</name>
    <dbReference type="NCBI Taxonomy" id="2970914"/>
    <lineage>
        <taxon>Bacteria</taxon>
        <taxon>Bacillati</taxon>
        <taxon>Actinomycetota</taxon>
        <taxon>Actinomycetes</taxon>
        <taxon>Micrococcales</taxon>
        <taxon>Microbacteriaceae</taxon>
        <taxon>Herbiconiux</taxon>
    </lineage>
</organism>
<proteinExistence type="predicted"/>
<comment type="caution">
    <text evidence="1">The sequence shown here is derived from an EMBL/GenBank/DDBJ whole genome shotgun (WGS) entry which is preliminary data.</text>
</comment>